<dbReference type="RefSeq" id="WP_345318821.1">
    <property type="nucleotide sequence ID" value="NZ_BAABGA010000006.1"/>
</dbReference>
<keyword evidence="1" id="KW-0732">Signal</keyword>
<name>A0ABP8M5C9_9BACT</name>
<dbReference type="EMBL" id="BAABGA010000006">
    <property type="protein sequence ID" value="GAA4444801.1"/>
    <property type="molecule type" value="Genomic_DNA"/>
</dbReference>
<evidence type="ECO:0000256" key="1">
    <source>
        <dbReference type="SAM" id="SignalP"/>
    </source>
</evidence>
<keyword evidence="3" id="KW-1185">Reference proteome</keyword>
<evidence type="ECO:0000313" key="2">
    <source>
        <dbReference type="EMBL" id="GAA4444801.1"/>
    </source>
</evidence>
<evidence type="ECO:0000313" key="3">
    <source>
        <dbReference type="Proteomes" id="UP001500840"/>
    </source>
</evidence>
<evidence type="ECO:0008006" key="4">
    <source>
        <dbReference type="Google" id="ProtNLM"/>
    </source>
</evidence>
<proteinExistence type="predicted"/>
<accession>A0ABP8M5C9</accession>
<protein>
    <recommendedName>
        <fullName evidence="4">Secreted protein</fullName>
    </recommendedName>
</protein>
<sequence>MNISALLKTSAFLLFAGCLCMPLTGCGSTATNPGVDDNGLEEDAAFRETEEYVQGEEGI</sequence>
<dbReference type="Proteomes" id="UP001500840">
    <property type="component" value="Unassembled WGS sequence"/>
</dbReference>
<comment type="caution">
    <text evidence="2">The sequence shown here is derived from an EMBL/GenBank/DDBJ whole genome shotgun (WGS) entry which is preliminary data.</text>
</comment>
<reference evidence="3" key="1">
    <citation type="journal article" date="2019" name="Int. J. Syst. Evol. Microbiol.">
        <title>The Global Catalogue of Microorganisms (GCM) 10K type strain sequencing project: providing services to taxonomists for standard genome sequencing and annotation.</title>
        <authorList>
            <consortium name="The Broad Institute Genomics Platform"/>
            <consortium name="The Broad Institute Genome Sequencing Center for Infectious Disease"/>
            <person name="Wu L."/>
            <person name="Ma J."/>
        </authorList>
    </citation>
    <scope>NUCLEOTIDE SEQUENCE [LARGE SCALE GENOMIC DNA]</scope>
    <source>
        <strain evidence="3">JCM 17759</strain>
    </source>
</reference>
<organism evidence="2 3">
    <name type="scientific">Novipirellula rosea</name>
    <dbReference type="NCBI Taxonomy" id="1031540"/>
    <lineage>
        <taxon>Bacteria</taxon>
        <taxon>Pseudomonadati</taxon>
        <taxon>Planctomycetota</taxon>
        <taxon>Planctomycetia</taxon>
        <taxon>Pirellulales</taxon>
        <taxon>Pirellulaceae</taxon>
        <taxon>Novipirellula</taxon>
    </lineage>
</organism>
<feature type="chain" id="PRO_5045707513" description="Secreted protein" evidence="1">
    <location>
        <begin position="17"/>
        <end position="59"/>
    </location>
</feature>
<feature type="signal peptide" evidence="1">
    <location>
        <begin position="1"/>
        <end position="16"/>
    </location>
</feature>
<gene>
    <name evidence="2" type="ORF">GCM10023156_03580</name>
</gene>